<comment type="caution">
    <text evidence="1">The sequence shown here is derived from an EMBL/GenBank/DDBJ whole genome shotgun (WGS) entry which is preliminary data.</text>
</comment>
<dbReference type="Proteomes" id="UP000823775">
    <property type="component" value="Unassembled WGS sequence"/>
</dbReference>
<reference evidence="1 2" key="1">
    <citation type="journal article" date="2021" name="BMC Genomics">
        <title>Datura genome reveals duplications of psychoactive alkaloid biosynthetic genes and high mutation rate following tissue culture.</title>
        <authorList>
            <person name="Rajewski A."/>
            <person name="Carter-House D."/>
            <person name="Stajich J."/>
            <person name="Litt A."/>
        </authorList>
    </citation>
    <scope>NUCLEOTIDE SEQUENCE [LARGE SCALE GENOMIC DNA]</scope>
    <source>
        <strain evidence="1">AR-01</strain>
    </source>
</reference>
<dbReference type="EMBL" id="JACEIK010004319">
    <property type="protein sequence ID" value="MCD9645034.1"/>
    <property type="molecule type" value="Genomic_DNA"/>
</dbReference>
<evidence type="ECO:0000313" key="2">
    <source>
        <dbReference type="Proteomes" id="UP000823775"/>
    </source>
</evidence>
<organism evidence="1 2">
    <name type="scientific">Datura stramonium</name>
    <name type="common">Jimsonweed</name>
    <name type="synonym">Common thornapple</name>
    <dbReference type="NCBI Taxonomy" id="4076"/>
    <lineage>
        <taxon>Eukaryota</taxon>
        <taxon>Viridiplantae</taxon>
        <taxon>Streptophyta</taxon>
        <taxon>Embryophyta</taxon>
        <taxon>Tracheophyta</taxon>
        <taxon>Spermatophyta</taxon>
        <taxon>Magnoliopsida</taxon>
        <taxon>eudicotyledons</taxon>
        <taxon>Gunneridae</taxon>
        <taxon>Pentapetalae</taxon>
        <taxon>asterids</taxon>
        <taxon>lamiids</taxon>
        <taxon>Solanales</taxon>
        <taxon>Solanaceae</taxon>
        <taxon>Solanoideae</taxon>
        <taxon>Datureae</taxon>
        <taxon>Datura</taxon>
    </lineage>
</organism>
<protein>
    <submittedName>
        <fullName evidence="1">Uncharacterized protein</fullName>
    </submittedName>
</protein>
<proteinExistence type="predicted"/>
<name>A0ABS8VEA4_DATST</name>
<gene>
    <name evidence="1" type="ORF">HAX54_033676</name>
</gene>
<evidence type="ECO:0000313" key="1">
    <source>
        <dbReference type="EMBL" id="MCD9645034.1"/>
    </source>
</evidence>
<accession>A0ABS8VEA4</accession>
<sequence>MAAPIGGGVTARSSPSCFLCRTPRRCVPPAKSIFDGNFIQWISISENTTPLLRGFLESRSAGKFGIQAFGLTNASLFIKKLIEIGRK</sequence>
<keyword evidence="2" id="KW-1185">Reference proteome</keyword>